<dbReference type="CDD" id="cd00096">
    <property type="entry name" value="Ig"/>
    <property type="match status" value="1"/>
</dbReference>
<keyword evidence="8" id="KW-1185">Reference proteome</keyword>
<dbReference type="InterPro" id="IPR003598">
    <property type="entry name" value="Ig_sub2"/>
</dbReference>
<dbReference type="Proteomes" id="UP001591681">
    <property type="component" value="Unassembled WGS sequence"/>
</dbReference>
<protein>
    <recommendedName>
        <fullName evidence="6">Ig-like domain-containing protein</fullName>
    </recommendedName>
</protein>
<dbReference type="InterPro" id="IPR013783">
    <property type="entry name" value="Ig-like_fold"/>
</dbReference>
<feature type="domain" description="Ig-like" evidence="6">
    <location>
        <begin position="210"/>
        <end position="292"/>
    </location>
</feature>
<feature type="domain" description="Ig-like" evidence="6">
    <location>
        <begin position="392"/>
        <end position="472"/>
    </location>
</feature>
<dbReference type="Gene3D" id="2.60.40.10">
    <property type="entry name" value="Immunoglobulins"/>
    <property type="match status" value="5"/>
</dbReference>
<dbReference type="InterPro" id="IPR003599">
    <property type="entry name" value="Ig_sub"/>
</dbReference>
<name>A0ABD1JDR5_9TELE</name>
<dbReference type="PANTHER" id="PTHR44337:SF20">
    <property type="entry name" value="CARCINOEMBRYONIC ANTIGEN-RELATED CELL ADHESION MOLECULE 5-RELATED"/>
    <property type="match status" value="1"/>
</dbReference>
<evidence type="ECO:0000313" key="8">
    <source>
        <dbReference type="Proteomes" id="UP001591681"/>
    </source>
</evidence>
<keyword evidence="2" id="KW-1015">Disulfide bond</keyword>
<dbReference type="SMART" id="SM00408">
    <property type="entry name" value="IGc2"/>
    <property type="match status" value="4"/>
</dbReference>
<evidence type="ECO:0000256" key="3">
    <source>
        <dbReference type="ARBA" id="ARBA00023180"/>
    </source>
</evidence>
<dbReference type="PROSITE" id="PS50835">
    <property type="entry name" value="IG_LIKE"/>
    <property type="match status" value="4"/>
</dbReference>
<proteinExistence type="predicted"/>
<dbReference type="AlphaFoldDB" id="A0ABD1JDR5"/>
<evidence type="ECO:0000256" key="5">
    <source>
        <dbReference type="SAM" id="SignalP"/>
    </source>
</evidence>
<organism evidence="7 8">
    <name type="scientific">Coilia grayii</name>
    <name type="common">Gray's grenadier anchovy</name>
    <dbReference type="NCBI Taxonomy" id="363190"/>
    <lineage>
        <taxon>Eukaryota</taxon>
        <taxon>Metazoa</taxon>
        <taxon>Chordata</taxon>
        <taxon>Craniata</taxon>
        <taxon>Vertebrata</taxon>
        <taxon>Euteleostomi</taxon>
        <taxon>Actinopterygii</taxon>
        <taxon>Neopterygii</taxon>
        <taxon>Teleostei</taxon>
        <taxon>Clupei</taxon>
        <taxon>Clupeiformes</taxon>
        <taxon>Clupeoidei</taxon>
        <taxon>Engraulidae</taxon>
        <taxon>Coilinae</taxon>
        <taxon>Coilia</taxon>
    </lineage>
</organism>
<dbReference type="InterPro" id="IPR052598">
    <property type="entry name" value="IgSF_CEA-related"/>
</dbReference>
<dbReference type="InterPro" id="IPR007110">
    <property type="entry name" value="Ig-like_dom"/>
</dbReference>
<reference evidence="7 8" key="1">
    <citation type="submission" date="2024-09" db="EMBL/GenBank/DDBJ databases">
        <title>A chromosome-level genome assembly of Gray's grenadier anchovy, Coilia grayii.</title>
        <authorList>
            <person name="Fu Z."/>
        </authorList>
    </citation>
    <scope>NUCLEOTIDE SEQUENCE [LARGE SCALE GENOMIC DNA]</scope>
    <source>
        <strain evidence="7">G4</strain>
        <tissue evidence="7">Muscle</tissue>
    </source>
</reference>
<evidence type="ECO:0000313" key="7">
    <source>
        <dbReference type="EMBL" id="KAL2084213.1"/>
    </source>
</evidence>
<evidence type="ECO:0000256" key="2">
    <source>
        <dbReference type="ARBA" id="ARBA00023157"/>
    </source>
</evidence>
<dbReference type="InterPro" id="IPR036179">
    <property type="entry name" value="Ig-like_dom_sf"/>
</dbReference>
<dbReference type="Pfam" id="PF13927">
    <property type="entry name" value="Ig_3"/>
    <property type="match status" value="3"/>
</dbReference>
<sequence length="503" mass="54806">MDSHAFFTVWILTAIGSCLCQDRAVGEDVEFRLINPPPAPPFIINWYFEGSLICSASAGSVIGVNPSYEGRASLDPNTTTLELRSLALNDTGEYTLRVTMIVGDAEKEWKTTLRVFERISSVTLEANQTELVEFNSSVTLTCSASGSSPSFQWFNNSAEVTGSDRVLLDNRTLTVLNVTRYDNGPYRCNASNIVSFEMSSDVTLTIAYGPDSAIVTVKSEYYSSGDNVTLNCSSESSPAAQLQWALNGTLLDEKGPELRLDPALTSKSGGYSCWAYNSKTQRYKLSSPASITVLERVSDPAITIAGSPDPLIAGKSSVSLTCEAKGSNITRKWMKNGETLSPESGRITFSDDNRTVSISSVQKEDRGEYKCQVSNPISIAEGSGTLIVNYGPEKVKIKGQEAVEFGQQIHLSCSAESVPDCTYTWTLNGTYKIGTGASFFKENSTYEDSGIYTCTAWNSITKETNKTDLELSVKGNACSYNRYLSSVTHYDSNFQFLDRAVLA</sequence>
<dbReference type="SMART" id="SM00409">
    <property type="entry name" value="IG"/>
    <property type="match status" value="5"/>
</dbReference>
<dbReference type="PANTHER" id="PTHR44337">
    <property type="entry name" value="CARCINOEMBRYONIC ANTIGEN-RELATED CELL ADHESION MOLECULE 8"/>
    <property type="match status" value="1"/>
</dbReference>
<gene>
    <name evidence="7" type="ORF">ACEWY4_019731</name>
</gene>
<dbReference type="EMBL" id="JBHFQA010000017">
    <property type="protein sequence ID" value="KAL2084213.1"/>
    <property type="molecule type" value="Genomic_DNA"/>
</dbReference>
<dbReference type="Pfam" id="PF13895">
    <property type="entry name" value="Ig_2"/>
    <property type="match status" value="1"/>
</dbReference>
<evidence type="ECO:0000256" key="1">
    <source>
        <dbReference type="ARBA" id="ARBA00022729"/>
    </source>
</evidence>
<keyword evidence="1 5" id="KW-0732">Signal</keyword>
<feature type="domain" description="Ig-like" evidence="6">
    <location>
        <begin position="300"/>
        <end position="389"/>
    </location>
</feature>
<keyword evidence="3" id="KW-0325">Glycoprotein</keyword>
<feature type="chain" id="PRO_5044760843" description="Ig-like domain-containing protein" evidence="5">
    <location>
        <begin position="21"/>
        <end position="503"/>
    </location>
</feature>
<comment type="caution">
    <text evidence="7">The sequence shown here is derived from an EMBL/GenBank/DDBJ whole genome shotgun (WGS) entry which is preliminary data.</text>
</comment>
<keyword evidence="4" id="KW-0393">Immunoglobulin domain</keyword>
<evidence type="ECO:0000259" key="6">
    <source>
        <dbReference type="PROSITE" id="PS50835"/>
    </source>
</evidence>
<accession>A0ABD1JDR5</accession>
<dbReference type="SUPFAM" id="SSF48726">
    <property type="entry name" value="Immunoglobulin"/>
    <property type="match status" value="4"/>
</dbReference>
<evidence type="ECO:0000256" key="4">
    <source>
        <dbReference type="ARBA" id="ARBA00023319"/>
    </source>
</evidence>
<feature type="domain" description="Ig-like" evidence="6">
    <location>
        <begin position="117"/>
        <end position="205"/>
    </location>
</feature>
<feature type="signal peptide" evidence="5">
    <location>
        <begin position="1"/>
        <end position="20"/>
    </location>
</feature>